<accession>A0A5A7RJX0</accession>
<dbReference type="PANTHER" id="PTHR31390:SF0">
    <property type="entry name" value="DOMAIN PROTEIN, PUTATIVE (DUF3527)-RELATED"/>
    <property type="match status" value="1"/>
</dbReference>
<feature type="compositionally biased region" description="Basic and acidic residues" evidence="1">
    <location>
        <begin position="62"/>
        <end position="77"/>
    </location>
</feature>
<dbReference type="InterPro" id="IPR021916">
    <property type="entry name" value="DUF3527"/>
</dbReference>
<evidence type="ECO:0000313" key="3">
    <source>
        <dbReference type="Proteomes" id="UP000325081"/>
    </source>
</evidence>
<comment type="caution">
    <text evidence="2">The sequence shown here is derived from an EMBL/GenBank/DDBJ whole genome shotgun (WGS) entry which is preliminary data.</text>
</comment>
<proteinExistence type="predicted"/>
<sequence>MELEFDKYCIMDGSPKTVLPAPHHRSKSVYRKSNEKVKCGKDLLGLNKNFTEISFNRYRSASCRDARPTRPNPELHKRGSSKKGSLDNNISKPAKDIVIKSVVSSFAPVKYGNSPREKKPAVNLRKSLSSKLALPHSPARSENDCSEINGQKNFDRYVKSEDKNEPSSPAHIRGFLKSKHKNGLPFFEFSVSSSPDDVSYVAKTWKVNNALRWVYTFHSLHPKRKSNASSRKSTTVGQMVVSCNLRTELNGPGAFNDAMVQECVLYDLPQSRTDITKLPLPADHRQKNEGAAKKMIKDRIFNHSPELEIAAIVMRAPFVKRESLKFKTGEGKMDCPLPSLLELCQMEEKREEGISVNSRRGEMHVVVPSGSHGLPCGGENCGPSPLLDRWRLGGGCDCDGWDMACPLDVFVNPDFQICDGQPLVDSWHPVELFVQGRKNNKIPAFTMRAIEDGKYTIDFHAQLSSLQAFSICVAILHAANASTAAVEHEANKRMLQSDSLKVYTEEEIKNVVDSISEEERFKADSKKDEVLPSFVLNQPFSPIARV</sequence>
<dbReference type="AlphaFoldDB" id="A0A5A7RJX0"/>
<dbReference type="PANTHER" id="PTHR31390">
    <property type="entry name" value="EXPRESSED PROTEIN"/>
    <property type="match status" value="1"/>
</dbReference>
<feature type="compositionally biased region" description="Polar residues" evidence="1">
    <location>
        <begin position="82"/>
        <end position="91"/>
    </location>
</feature>
<dbReference type="Pfam" id="PF12043">
    <property type="entry name" value="DUF3527"/>
    <property type="match status" value="2"/>
</dbReference>
<dbReference type="EMBL" id="BKCP01013403">
    <property type="protein sequence ID" value="GER57525.1"/>
    <property type="molecule type" value="Genomic_DNA"/>
</dbReference>
<dbReference type="OrthoDB" id="1939710at2759"/>
<evidence type="ECO:0000313" key="2">
    <source>
        <dbReference type="EMBL" id="GER57525.1"/>
    </source>
</evidence>
<evidence type="ECO:0000256" key="1">
    <source>
        <dbReference type="SAM" id="MobiDB-lite"/>
    </source>
</evidence>
<feature type="region of interest" description="Disordered" evidence="1">
    <location>
        <begin position="61"/>
        <end position="91"/>
    </location>
</feature>
<organism evidence="2 3">
    <name type="scientific">Striga asiatica</name>
    <name type="common">Asiatic witchweed</name>
    <name type="synonym">Buchnera asiatica</name>
    <dbReference type="NCBI Taxonomy" id="4170"/>
    <lineage>
        <taxon>Eukaryota</taxon>
        <taxon>Viridiplantae</taxon>
        <taxon>Streptophyta</taxon>
        <taxon>Embryophyta</taxon>
        <taxon>Tracheophyta</taxon>
        <taxon>Spermatophyta</taxon>
        <taxon>Magnoliopsida</taxon>
        <taxon>eudicotyledons</taxon>
        <taxon>Gunneridae</taxon>
        <taxon>Pentapetalae</taxon>
        <taxon>asterids</taxon>
        <taxon>lamiids</taxon>
        <taxon>Lamiales</taxon>
        <taxon>Orobanchaceae</taxon>
        <taxon>Buchnereae</taxon>
        <taxon>Striga</taxon>
    </lineage>
</organism>
<keyword evidence="3" id="KW-1185">Reference proteome</keyword>
<dbReference type="Proteomes" id="UP000325081">
    <property type="component" value="Unassembled WGS sequence"/>
</dbReference>
<name>A0A5A7RJX0_STRAF</name>
<reference evidence="3" key="1">
    <citation type="journal article" date="2019" name="Curr. Biol.">
        <title>Genome Sequence of Striga asiatica Provides Insight into the Evolution of Plant Parasitism.</title>
        <authorList>
            <person name="Yoshida S."/>
            <person name="Kim S."/>
            <person name="Wafula E.K."/>
            <person name="Tanskanen J."/>
            <person name="Kim Y.M."/>
            <person name="Honaas L."/>
            <person name="Yang Z."/>
            <person name="Spallek T."/>
            <person name="Conn C.E."/>
            <person name="Ichihashi Y."/>
            <person name="Cheong K."/>
            <person name="Cui S."/>
            <person name="Der J.P."/>
            <person name="Gundlach H."/>
            <person name="Jiao Y."/>
            <person name="Hori C."/>
            <person name="Ishida J.K."/>
            <person name="Kasahara H."/>
            <person name="Kiba T."/>
            <person name="Kim M.S."/>
            <person name="Koo N."/>
            <person name="Laohavisit A."/>
            <person name="Lee Y.H."/>
            <person name="Lumba S."/>
            <person name="McCourt P."/>
            <person name="Mortimer J.C."/>
            <person name="Mutuku J.M."/>
            <person name="Nomura T."/>
            <person name="Sasaki-Sekimoto Y."/>
            <person name="Seto Y."/>
            <person name="Wang Y."/>
            <person name="Wakatake T."/>
            <person name="Sakakibara H."/>
            <person name="Demura T."/>
            <person name="Yamaguchi S."/>
            <person name="Yoneyama K."/>
            <person name="Manabe R.I."/>
            <person name="Nelson D.C."/>
            <person name="Schulman A.H."/>
            <person name="Timko M.P."/>
            <person name="dePamphilis C.W."/>
            <person name="Choi D."/>
            <person name="Shirasu K."/>
        </authorList>
    </citation>
    <scope>NUCLEOTIDE SEQUENCE [LARGE SCALE GENOMIC DNA]</scope>
    <source>
        <strain evidence="3">cv. UVA1</strain>
    </source>
</reference>
<protein>
    <submittedName>
        <fullName evidence="2">Uncharacterized protein</fullName>
    </submittedName>
</protein>
<gene>
    <name evidence="2" type="ORF">STAS_35344</name>
</gene>